<dbReference type="GO" id="GO:0000166">
    <property type="term" value="F:nucleotide binding"/>
    <property type="evidence" value="ECO:0007669"/>
    <property type="project" value="InterPro"/>
</dbReference>
<dbReference type="Pfam" id="PF03175">
    <property type="entry name" value="DNA_pol_B_2"/>
    <property type="match status" value="2"/>
</dbReference>
<keyword evidence="4" id="KW-0548">Nucleotidyltransferase</keyword>
<dbReference type="Gene3D" id="3.40.960.10">
    <property type="entry name" value="VSR Endonuclease"/>
    <property type="match status" value="1"/>
</dbReference>
<dbReference type="GO" id="GO:0006260">
    <property type="term" value="P:DNA replication"/>
    <property type="evidence" value="ECO:0007669"/>
    <property type="project" value="UniProtKB-KW"/>
</dbReference>
<evidence type="ECO:0000256" key="8">
    <source>
        <dbReference type="ARBA" id="ARBA00049244"/>
    </source>
</evidence>
<dbReference type="Gene3D" id="1.10.287.690">
    <property type="entry name" value="Helix hairpin bin"/>
    <property type="match status" value="1"/>
</dbReference>
<evidence type="ECO:0000256" key="5">
    <source>
        <dbReference type="ARBA" id="ARBA00022705"/>
    </source>
</evidence>
<dbReference type="InterPro" id="IPR004868">
    <property type="entry name" value="DNA-dir_DNA_pol_B_mt/vir"/>
</dbReference>
<comment type="catalytic activity">
    <reaction evidence="8">
        <text>DNA(n) + a 2'-deoxyribonucleoside 5'-triphosphate = DNA(n+1) + diphosphate</text>
        <dbReference type="Rhea" id="RHEA:22508"/>
        <dbReference type="Rhea" id="RHEA-COMP:17339"/>
        <dbReference type="Rhea" id="RHEA-COMP:17340"/>
        <dbReference type="ChEBI" id="CHEBI:33019"/>
        <dbReference type="ChEBI" id="CHEBI:61560"/>
        <dbReference type="ChEBI" id="CHEBI:173112"/>
        <dbReference type="EC" id="2.7.7.7"/>
    </reaction>
</comment>
<keyword evidence="5" id="KW-0235">DNA replication</keyword>
<evidence type="ECO:0000256" key="7">
    <source>
        <dbReference type="ARBA" id="ARBA00023125"/>
    </source>
</evidence>
<feature type="domain" description="DNA-directed DNA polymerase family B mitochondria/virus" evidence="9">
    <location>
        <begin position="104"/>
        <end position="277"/>
    </location>
</feature>
<dbReference type="EC" id="2.7.7.7" evidence="2"/>
<protein>
    <recommendedName>
        <fullName evidence="2">DNA-directed DNA polymerase</fullName>
        <ecNumber evidence="2">2.7.7.7</ecNumber>
    </recommendedName>
</protein>
<keyword evidence="11" id="KW-1185">Reference proteome</keyword>
<reference evidence="11" key="1">
    <citation type="submission" date="2011-07" db="EMBL/GenBank/DDBJ databases">
        <authorList>
            <consortium name="Caenorhabditis brenneri Sequencing and Analysis Consortium"/>
            <person name="Wilson R.K."/>
        </authorList>
    </citation>
    <scope>NUCLEOTIDE SEQUENCE [LARGE SCALE GENOMIC DNA]</scope>
    <source>
        <strain evidence="11">PB2801</strain>
    </source>
</reference>
<dbReference type="InterPro" id="IPR043502">
    <property type="entry name" value="DNA/RNA_pol_sf"/>
</dbReference>
<dbReference type="OrthoDB" id="5876545at2759"/>
<dbReference type="SUPFAM" id="SSF56672">
    <property type="entry name" value="DNA/RNA polymerases"/>
    <property type="match status" value="1"/>
</dbReference>
<dbReference type="eggNOG" id="ENOG502QQ9V">
    <property type="taxonomic scope" value="Eukaryota"/>
</dbReference>
<dbReference type="STRING" id="135651.G0PIL0"/>
<keyword evidence="3" id="KW-0808">Transferase</keyword>
<evidence type="ECO:0000256" key="2">
    <source>
        <dbReference type="ARBA" id="ARBA00012417"/>
    </source>
</evidence>
<dbReference type="HOGENOM" id="CLU_644414_0_0_1"/>
<gene>
    <name evidence="10" type="ORF">CAEBREN_10859</name>
</gene>
<dbReference type="GO" id="GO:0003887">
    <property type="term" value="F:DNA-directed DNA polymerase activity"/>
    <property type="evidence" value="ECO:0007669"/>
    <property type="project" value="UniProtKB-KW"/>
</dbReference>
<accession>G0PIL0</accession>
<dbReference type="AlphaFoldDB" id="G0PIL0"/>
<feature type="domain" description="DNA-directed DNA polymerase family B mitochondria/virus" evidence="9">
    <location>
        <begin position="295"/>
        <end position="411"/>
    </location>
</feature>
<evidence type="ECO:0000256" key="4">
    <source>
        <dbReference type="ARBA" id="ARBA00022695"/>
    </source>
</evidence>
<dbReference type="OMA" id="SACMATH"/>
<evidence type="ECO:0000259" key="9">
    <source>
        <dbReference type="Pfam" id="PF03175"/>
    </source>
</evidence>
<organism evidence="11">
    <name type="scientific">Caenorhabditis brenneri</name>
    <name type="common">Nematode worm</name>
    <dbReference type="NCBI Taxonomy" id="135651"/>
    <lineage>
        <taxon>Eukaryota</taxon>
        <taxon>Metazoa</taxon>
        <taxon>Ecdysozoa</taxon>
        <taxon>Nematoda</taxon>
        <taxon>Chromadorea</taxon>
        <taxon>Rhabditida</taxon>
        <taxon>Rhabditina</taxon>
        <taxon>Rhabditomorpha</taxon>
        <taxon>Rhabditoidea</taxon>
        <taxon>Rhabditidae</taxon>
        <taxon>Peloderinae</taxon>
        <taxon>Caenorhabditis</taxon>
    </lineage>
</organism>
<dbReference type="InParanoid" id="G0PIL0"/>
<name>G0PIL0_CAEBE</name>
<sequence>MMFQVGKYRVDGFIAPCTKYPQGYVIEYFGCYWHAHTCTYSEESVIEKQSAKEIWAKDEERMSYLKEKYPVKIVWECEVNEELRSNKEMTEFFNNYEPLDILHCEKALVGGRTEVFKLYVNNEGKTLRYLDVVTLYPTVMKHEAFPIGPPENVPRKIIQTPMTHPDQIFFRGFLSCRVLPPRQLNLPVLPLKIDGRLLFGLCKYCVKENRKFDCTHNNEERAFNGTFTTVELKKALSLGYTITDVYHGVKYEHWVQNDASGKGGLFTSYINQMMEEKIYSSGWPSNVKTDEEKAAYCEQYFEKEHITLNDYSRFKKNPGKRAVAKLMLNSLWGKFAQNVDREVTTIVIDPMEFWNLVYDTTIVISIVRCVNDVLVVKHHKQTETLRSLKTSAIQLAAYTTSYARLRSYRFMELVGGDNIIYTGNSV</sequence>
<proteinExistence type="inferred from homology"/>
<evidence type="ECO:0000256" key="3">
    <source>
        <dbReference type="ARBA" id="ARBA00022679"/>
    </source>
</evidence>
<evidence type="ECO:0000313" key="10">
    <source>
        <dbReference type="EMBL" id="EGT57826.1"/>
    </source>
</evidence>
<dbReference type="EMBL" id="GL380580">
    <property type="protein sequence ID" value="EGT57826.1"/>
    <property type="molecule type" value="Genomic_DNA"/>
</dbReference>
<evidence type="ECO:0000313" key="11">
    <source>
        <dbReference type="Proteomes" id="UP000008068"/>
    </source>
</evidence>
<dbReference type="Proteomes" id="UP000008068">
    <property type="component" value="Unassembled WGS sequence"/>
</dbReference>
<dbReference type="PANTHER" id="PTHR33568:SF3">
    <property type="entry name" value="DNA-DIRECTED DNA POLYMERASE"/>
    <property type="match status" value="1"/>
</dbReference>
<dbReference type="PANTHER" id="PTHR33568">
    <property type="entry name" value="DNA POLYMERASE"/>
    <property type="match status" value="1"/>
</dbReference>
<comment type="similarity">
    <text evidence="1">Belongs to the DNA polymerase type-B family.</text>
</comment>
<dbReference type="GO" id="GO:0003677">
    <property type="term" value="F:DNA binding"/>
    <property type="evidence" value="ECO:0007669"/>
    <property type="project" value="UniProtKB-KW"/>
</dbReference>
<keyword evidence="7" id="KW-0238">DNA-binding</keyword>
<evidence type="ECO:0000256" key="6">
    <source>
        <dbReference type="ARBA" id="ARBA00022932"/>
    </source>
</evidence>
<evidence type="ECO:0000256" key="1">
    <source>
        <dbReference type="ARBA" id="ARBA00005755"/>
    </source>
</evidence>
<keyword evidence="6" id="KW-0239">DNA-directed DNA polymerase</keyword>